<feature type="transmembrane region" description="Helical" evidence="1">
    <location>
        <begin position="171"/>
        <end position="190"/>
    </location>
</feature>
<keyword evidence="1" id="KW-1133">Transmembrane helix</keyword>
<name>A0A7R6P3R1_9GAMM</name>
<proteinExistence type="predicted"/>
<protein>
    <recommendedName>
        <fullName evidence="2">Acyltransferase 3 domain-containing protein</fullName>
    </recommendedName>
</protein>
<evidence type="ECO:0000256" key="1">
    <source>
        <dbReference type="SAM" id="Phobius"/>
    </source>
</evidence>
<evidence type="ECO:0000313" key="3">
    <source>
        <dbReference type="EMBL" id="BBB25359.1"/>
    </source>
</evidence>
<sequence length="345" mass="39081">MNKINCFDEVRFLLAFIVLIAHTSVLASAEQLDWITQYFDSGFAVKGFFAISGYLVTKSYFSSANWLEYLEKRVRRIYPAYVAVIIYCLVVGAITSTMQIDEFMTSLESVKYAVSNLMFLNFLQPSLPGALLDNKMQALNGSLWTIKVEVMLYFIVPILCFMYVRLGKAQGFIIALVVGIAWFVFFSDYFDHPMSSVLVNQFPGQLPYFALGSVLGFVKFRPFHVFAILVFSLIYYAGFKSQLDSRSSEIINMIVYPLFVVAIANTSLLAVGVGKFGDLSYGIYLYHFPTIQLLEHLGLYDRNPYIGLLCSIVLTVLMAFLSWHVIEKRYLKRTSHYVKAVGAPG</sequence>
<evidence type="ECO:0000313" key="4">
    <source>
        <dbReference type="Proteomes" id="UP000595663"/>
    </source>
</evidence>
<dbReference type="RefSeq" id="WP_019622478.1">
    <property type="nucleotide sequence ID" value="NZ_AP014545.1"/>
</dbReference>
<dbReference type="PANTHER" id="PTHR23028:SF53">
    <property type="entry name" value="ACYL_TRANSF_3 DOMAIN-CONTAINING PROTEIN"/>
    <property type="match status" value="1"/>
</dbReference>
<feature type="transmembrane region" description="Helical" evidence="1">
    <location>
        <begin position="39"/>
        <end position="57"/>
    </location>
</feature>
<feature type="transmembrane region" description="Helical" evidence="1">
    <location>
        <begin position="144"/>
        <end position="164"/>
    </location>
</feature>
<reference evidence="3 4" key="1">
    <citation type="journal article" date="2008" name="Int. J. Syst. Evol. Microbiol.">
        <title>Amphritea japonica sp. nov. and Amphritea balenae sp. nov., isolated from the sediment adjacent to sperm whale carcasses off Kagoshima, Japan.</title>
        <authorList>
            <person name="Miyazaki M."/>
            <person name="Nogi Y."/>
            <person name="Fujiwara Y."/>
            <person name="Kawato M."/>
            <person name="Nagahama T."/>
            <person name="Kubokawa K."/>
            <person name="Horikoshi K."/>
        </authorList>
    </citation>
    <scope>NUCLEOTIDE SEQUENCE [LARGE SCALE GENOMIC DNA]</scope>
    <source>
        <strain evidence="3 4">ATCC BAA-1530</strain>
    </source>
</reference>
<organism evidence="3 4">
    <name type="scientific">Amphritea japonica ATCC BAA-1530</name>
    <dbReference type="NCBI Taxonomy" id="1278309"/>
    <lineage>
        <taxon>Bacteria</taxon>
        <taxon>Pseudomonadati</taxon>
        <taxon>Pseudomonadota</taxon>
        <taxon>Gammaproteobacteria</taxon>
        <taxon>Oceanospirillales</taxon>
        <taxon>Oceanospirillaceae</taxon>
        <taxon>Amphritea</taxon>
    </lineage>
</organism>
<dbReference type="GO" id="GO:0016020">
    <property type="term" value="C:membrane"/>
    <property type="evidence" value="ECO:0007669"/>
    <property type="project" value="TreeGrafter"/>
</dbReference>
<gene>
    <name evidence="3" type="ORF">AMJAP_0760</name>
</gene>
<dbReference type="Pfam" id="PF01757">
    <property type="entry name" value="Acyl_transf_3"/>
    <property type="match status" value="1"/>
</dbReference>
<evidence type="ECO:0000259" key="2">
    <source>
        <dbReference type="Pfam" id="PF01757"/>
    </source>
</evidence>
<feature type="transmembrane region" description="Helical" evidence="1">
    <location>
        <begin position="250"/>
        <end position="271"/>
    </location>
</feature>
<feature type="transmembrane region" description="Helical" evidence="1">
    <location>
        <begin position="78"/>
        <end position="100"/>
    </location>
</feature>
<dbReference type="AlphaFoldDB" id="A0A7R6P3R1"/>
<dbReference type="GO" id="GO:0016747">
    <property type="term" value="F:acyltransferase activity, transferring groups other than amino-acyl groups"/>
    <property type="evidence" value="ECO:0007669"/>
    <property type="project" value="InterPro"/>
</dbReference>
<keyword evidence="1" id="KW-0472">Membrane</keyword>
<feature type="domain" description="Acyltransferase 3" evidence="2">
    <location>
        <begin position="6"/>
        <end position="322"/>
    </location>
</feature>
<keyword evidence="1" id="KW-0812">Transmembrane</keyword>
<dbReference type="InterPro" id="IPR002656">
    <property type="entry name" value="Acyl_transf_3_dom"/>
</dbReference>
<dbReference type="InterPro" id="IPR050879">
    <property type="entry name" value="Acyltransferase_3"/>
</dbReference>
<dbReference type="Proteomes" id="UP000595663">
    <property type="component" value="Chromosome"/>
</dbReference>
<dbReference type="PANTHER" id="PTHR23028">
    <property type="entry name" value="ACETYLTRANSFERASE"/>
    <property type="match status" value="1"/>
</dbReference>
<keyword evidence="4" id="KW-1185">Reference proteome</keyword>
<dbReference type="GO" id="GO:0009103">
    <property type="term" value="P:lipopolysaccharide biosynthetic process"/>
    <property type="evidence" value="ECO:0007669"/>
    <property type="project" value="TreeGrafter"/>
</dbReference>
<feature type="transmembrane region" description="Helical" evidence="1">
    <location>
        <begin position="305"/>
        <end position="326"/>
    </location>
</feature>
<dbReference type="KEGG" id="ajp:AMJAP_0760"/>
<accession>A0A7R6P3R1</accession>
<dbReference type="OrthoDB" id="9767863at2"/>
<feature type="transmembrane region" description="Helical" evidence="1">
    <location>
        <begin position="210"/>
        <end position="238"/>
    </location>
</feature>
<dbReference type="EMBL" id="AP014545">
    <property type="protein sequence ID" value="BBB25359.1"/>
    <property type="molecule type" value="Genomic_DNA"/>
</dbReference>